<comment type="caution">
    <text evidence="1">The sequence shown here is derived from an EMBL/GenBank/DDBJ whole genome shotgun (WGS) entry which is preliminary data.</text>
</comment>
<sequence>MKLKDIIGEINPMMIGLFMDAWHRPLTRHCQPITLFGSYPAKQYASSLPDPQVAKYTLRLGRALQQILQ</sequence>
<dbReference type="AlphaFoldDB" id="A0A841PK55"/>
<organism evidence="1 2">
    <name type="scientific">Mesorhizobium sangaii</name>
    <dbReference type="NCBI Taxonomy" id="505389"/>
    <lineage>
        <taxon>Bacteria</taxon>
        <taxon>Pseudomonadati</taxon>
        <taxon>Pseudomonadota</taxon>
        <taxon>Alphaproteobacteria</taxon>
        <taxon>Hyphomicrobiales</taxon>
        <taxon>Phyllobacteriaceae</taxon>
        <taxon>Mesorhizobium</taxon>
    </lineage>
</organism>
<accession>A0A841PK55</accession>
<dbReference type="RefSeq" id="WP_184879593.1">
    <property type="nucleotide sequence ID" value="NZ_JACHEF010000027.1"/>
</dbReference>
<proteinExistence type="predicted"/>
<gene>
    <name evidence="1" type="ORF">HNQ71_007131</name>
</gene>
<reference evidence="1 2" key="1">
    <citation type="submission" date="2020-08" db="EMBL/GenBank/DDBJ databases">
        <title>Genomic Encyclopedia of Type Strains, Phase IV (KMG-IV): sequencing the most valuable type-strain genomes for metagenomic binning, comparative biology and taxonomic classification.</title>
        <authorList>
            <person name="Goeker M."/>
        </authorList>
    </citation>
    <scope>NUCLEOTIDE SEQUENCE [LARGE SCALE GENOMIC DNA]</scope>
    <source>
        <strain evidence="1 2">DSM 100039</strain>
    </source>
</reference>
<dbReference type="EMBL" id="JACHEF010000027">
    <property type="protein sequence ID" value="MBB6414421.1"/>
    <property type="molecule type" value="Genomic_DNA"/>
</dbReference>
<protein>
    <submittedName>
        <fullName evidence="1">Uncharacterized protein</fullName>
    </submittedName>
</protein>
<dbReference type="Proteomes" id="UP000556329">
    <property type="component" value="Unassembled WGS sequence"/>
</dbReference>
<name>A0A841PK55_9HYPH</name>
<evidence type="ECO:0000313" key="2">
    <source>
        <dbReference type="Proteomes" id="UP000556329"/>
    </source>
</evidence>
<keyword evidence="2" id="KW-1185">Reference proteome</keyword>
<evidence type="ECO:0000313" key="1">
    <source>
        <dbReference type="EMBL" id="MBB6414421.1"/>
    </source>
</evidence>